<keyword evidence="5" id="KW-1185">Reference proteome</keyword>
<dbReference type="Gene3D" id="1.10.10.2520">
    <property type="entry name" value="Cell wall hydrolase SleB, domain 1"/>
    <property type="match status" value="1"/>
</dbReference>
<feature type="signal peptide" evidence="2">
    <location>
        <begin position="1"/>
        <end position="25"/>
    </location>
</feature>
<dbReference type="AlphaFoldDB" id="A0A7X2TC65"/>
<evidence type="ECO:0000256" key="2">
    <source>
        <dbReference type="SAM" id="SignalP"/>
    </source>
</evidence>
<dbReference type="Proteomes" id="UP000429958">
    <property type="component" value="Unassembled WGS sequence"/>
</dbReference>
<dbReference type="EMBL" id="VUMD01000006">
    <property type="protein sequence ID" value="MSS36562.1"/>
    <property type="molecule type" value="Genomic_DNA"/>
</dbReference>
<evidence type="ECO:0000313" key="4">
    <source>
        <dbReference type="EMBL" id="MSS36562.1"/>
    </source>
</evidence>
<dbReference type="GO" id="GO:0016787">
    <property type="term" value="F:hydrolase activity"/>
    <property type="evidence" value="ECO:0007669"/>
    <property type="project" value="UniProtKB-KW"/>
</dbReference>
<keyword evidence="2" id="KW-0732">Signal</keyword>
<evidence type="ECO:0000256" key="1">
    <source>
        <dbReference type="SAM" id="MobiDB-lite"/>
    </source>
</evidence>
<dbReference type="Pfam" id="PF07486">
    <property type="entry name" value="Hydrolase_2"/>
    <property type="match status" value="1"/>
</dbReference>
<feature type="region of interest" description="Disordered" evidence="1">
    <location>
        <begin position="72"/>
        <end position="97"/>
    </location>
</feature>
<feature type="domain" description="Cell wall hydrolase SleB" evidence="3">
    <location>
        <begin position="118"/>
        <end position="185"/>
    </location>
</feature>
<gene>
    <name evidence="4" type="ORF">FYJ39_08255</name>
</gene>
<feature type="chain" id="PRO_5031163207" evidence="2">
    <location>
        <begin position="26"/>
        <end position="210"/>
    </location>
</feature>
<protein>
    <submittedName>
        <fullName evidence="4">Cell wall hydrolase</fullName>
    </submittedName>
</protein>
<keyword evidence="4" id="KW-0378">Hydrolase</keyword>
<sequence length="210" mass="23262">MKTRLWKVTGTTVAMLVIMTCSAFASEGPGGMPAKEIVPVAELDEAGVSTVYEEEFDGIVDGFRTDETQVAEQAEAVAEEQAAPAPEPAPAPAQTQSYSQDDLEVLAHVLCGEAHTYPDEEQRYVGSVVLNRVKHRAYPNTIRGVVFQKGQYACTWDGNYYRQPTEANYRNAKWLLENGSILPANVVYQSKARQGSGTYVSTKYHKYCYY</sequence>
<evidence type="ECO:0000313" key="5">
    <source>
        <dbReference type="Proteomes" id="UP000429958"/>
    </source>
</evidence>
<proteinExistence type="predicted"/>
<accession>A0A7X2TC65</accession>
<evidence type="ECO:0000259" key="3">
    <source>
        <dbReference type="Pfam" id="PF07486"/>
    </source>
</evidence>
<reference evidence="4 5" key="1">
    <citation type="submission" date="2019-08" db="EMBL/GenBank/DDBJ databases">
        <title>In-depth cultivation of the pig gut microbiome towards novel bacterial diversity and tailored functional studies.</title>
        <authorList>
            <person name="Wylensek D."/>
            <person name="Hitch T.C.A."/>
            <person name="Clavel T."/>
        </authorList>
    </citation>
    <scope>NUCLEOTIDE SEQUENCE [LARGE SCALE GENOMIC DNA]</scope>
    <source>
        <strain evidence="4 5">WCA-389-WT-23D1</strain>
    </source>
</reference>
<feature type="compositionally biased region" description="Low complexity" evidence="1">
    <location>
        <begin position="72"/>
        <end position="84"/>
    </location>
</feature>
<dbReference type="InterPro" id="IPR011105">
    <property type="entry name" value="Cell_wall_hydrolase_SleB"/>
</dbReference>
<organism evidence="4 5">
    <name type="scientific">Clostridium porci</name>
    <dbReference type="NCBI Taxonomy" id="2605778"/>
    <lineage>
        <taxon>Bacteria</taxon>
        <taxon>Bacillati</taxon>
        <taxon>Bacillota</taxon>
        <taxon>Clostridia</taxon>
        <taxon>Eubacteriales</taxon>
        <taxon>Clostridiaceae</taxon>
        <taxon>Clostridium</taxon>
    </lineage>
</organism>
<dbReference type="InterPro" id="IPR042047">
    <property type="entry name" value="SleB_dom1"/>
</dbReference>
<name>A0A7X2TC65_9CLOT</name>
<comment type="caution">
    <text evidence="4">The sequence shown here is derived from an EMBL/GenBank/DDBJ whole genome shotgun (WGS) entry which is preliminary data.</text>
</comment>
<dbReference type="RefSeq" id="WP_154472006.1">
    <property type="nucleotide sequence ID" value="NZ_VUMD01000006.1"/>
</dbReference>